<protein>
    <recommendedName>
        <fullName evidence="2">CASAMP N-terminal domain-containing protein</fullName>
    </recommendedName>
</protein>
<evidence type="ECO:0000259" key="2">
    <source>
        <dbReference type="Pfam" id="PF25532"/>
    </source>
</evidence>
<evidence type="ECO:0000256" key="1">
    <source>
        <dbReference type="SAM" id="MobiDB-lite"/>
    </source>
</evidence>
<evidence type="ECO:0000313" key="3">
    <source>
        <dbReference type="EMBL" id="VVD01964.1"/>
    </source>
</evidence>
<dbReference type="EMBL" id="FZQP02005666">
    <property type="protein sequence ID" value="VVD01964.1"/>
    <property type="molecule type" value="Genomic_DNA"/>
</dbReference>
<feature type="region of interest" description="Disordered" evidence="1">
    <location>
        <begin position="1"/>
        <end position="20"/>
    </location>
</feature>
<dbReference type="GO" id="GO:0036449">
    <property type="term" value="C:microtubule minus-end"/>
    <property type="evidence" value="ECO:0007669"/>
    <property type="project" value="TreeGrafter"/>
</dbReference>
<dbReference type="InterPro" id="IPR032940">
    <property type="entry name" value="CAMSAP"/>
</dbReference>
<dbReference type="GO" id="GO:0031122">
    <property type="term" value="P:cytoplasmic microtubule organization"/>
    <property type="evidence" value="ECO:0007669"/>
    <property type="project" value="TreeGrafter"/>
</dbReference>
<gene>
    <name evidence="3" type="ORF">LSINAPIS_LOCUS12276</name>
</gene>
<dbReference type="Pfam" id="PF25532">
    <property type="entry name" value="CH_CAMSAP2_N"/>
    <property type="match status" value="1"/>
</dbReference>
<dbReference type="PANTHER" id="PTHR21595:SF0">
    <property type="entry name" value="PATRONIN"/>
    <property type="match status" value="1"/>
</dbReference>
<dbReference type="GO" id="GO:0051011">
    <property type="term" value="F:microtubule minus-end binding"/>
    <property type="evidence" value="ECO:0007669"/>
    <property type="project" value="TreeGrafter"/>
</dbReference>
<proteinExistence type="predicted"/>
<dbReference type="AlphaFoldDB" id="A0A5E4QWG1"/>
<dbReference type="Proteomes" id="UP000324832">
    <property type="component" value="Unassembled WGS sequence"/>
</dbReference>
<keyword evidence="4" id="KW-1185">Reference proteome</keyword>
<evidence type="ECO:0000313" key="4">
    <source>
        <dbReference type="Proteomes" id="UP000324832"/>
    </source>
</evidence>
<dbReference type="PANTHER" id="PTHR21595">
    <property type="entry name" value="PATRONIN"/>
    <property type="match status" value="1"/>
</dbReference>
<feature type="domain" description="CASAMP N-terminal" evidence="2">
    <location>
        <begin position="10"/>
        <end position="142"/>
    </location>
</feature>
<feature type="non-terminal residue" evidence="3">
    <location>
        <position position="181"/>
    </location>
</feature>
<accession>A0A5E4QWG1</accession>
<sequence length="181" mass="20123">MEKQERTYVNMEASDSVETKQSKQRASIKWLLSKAFNNRVPENLQEPFYRDNQEQEHLKPSVAGGLASAELYGRALANMYADPNYHSLNHWNILQSIARRGVTLQAPPDGALTETALIQTHPLRMNAHLAVIEGVMAVYAREVVTAERVAAATQRLGAPPERPPPATPEDRLISWINAAVA</sequence>
<dbReference type="InterPro" id="IPR058042">
    <property type="entry name" value="CAMSAP_N"/>
</dbReference>
<name>A0A5E4QWG1_9NEOP</name>
<dbReference type="GO" id="GO:0007026">
    <property type="term" value="P:negative regulation of microtubule depolymerization"/>
    <property type="evidence" value="ECO:0007669"/>
    <property type="project" value="TreeGrafter"/>
</dbReference>
<organism evidence="3 4">
    <name type="scientific">Leptidea sinapis</name>
    <dbReference type="NCBI Taxonomy" id="189913"/>
    <lineage>
        <taxon>Eukaryota</taxon>
        <taxon>Metazoa</taxon>
        <taxon>Ecdysozoa</taxon>
        <taxon>Arthropoda</taxon>
        <taxon>Hexapoda</taxon>
        <taxon>Insecta</taxon>
        <taxon>Pterygota</taxon>
        <taxon>Neoptera</taxon>
        <taxon>Endopterygota</taxon>
        <taxon>Lepidoptera</taxon>
        <taxon>Glossata</taxon>
        <taxon>Ditrysia</taxon>
        <taxon>Papilionoidea</taxon>
        <taxon>Pieridae</taxon>
        <taxon>Dismorphiinae</taxon>
        <taxon>Leptidea</taxon>
    </lineage>
</organism>
<dbReference type="GO" id="GO:0005516">
    <property type="term" value="F:calmodulin binding"/>
    <property type="evidence" value="ECO:0007669"/>
    <property type="project" value="InterPro"/>
</dbReference>
<reference evidence="3 4" key="1">
    <citation type="submission" date="2017-07" db="EMBL/GenBank/DDBJ databases">
        <authorList>
            <person name="Talla V."/>
            <person name="Backstrom N."/>
        </authorList>
    </citation>
    <scope>NUCLEOTIDE SEQUENCE [LARGE SCALE GENOMIC DNA]</scope>
</reference>